<gene>
    <name evidence="1" type="ORF">Zmor_018099</name>
</gene>
<proteinExistence type="predicted"/>
<evidence type="ECO:0000313" key="1">
    <source>
        <dbReference type="EMBL" id="KAJ3652104.1"/>
    </source>
</evidence>
<dbReference type="Proteomes" id="UP001168821">
    <property type="component" value="Unassembled WGS sequence"/>
</dbReference>
<keyword evidence="2" id="KW-1185">Reference proteome</keyword>
<reference evidence="1" key="1">
    <citation type="journal article" date="2023" name="G3 (Bethesda)">
        <title>Whole genome assemblies of Zophobas morio and Tenebrio molitor.</title>
        <authorList>
            <person name="Kaur S."/>
            <person name="Stinson S.A."/>
            <person name="diCenzo G.C."/>
        </authorList>
    </citation>
    <scope>NUCLEOTIDE SEQUENCE</scope>
    <source>
        <strain evidence="1">QUZm001</strain>
    </source>
</reference>
<evidence type="ECO:0000313" key="2">
    <source>
        <dbReference type="Proteomes" id="UP001168821"/>
    </source>
</evidence>
<sequence length="104" mass="11546">MEKCEQAIACCDETRGRRSEAVRFSPISCGWCDVRQFRTLDQQVLLSIRLAGHDEGGIFTPRALAPSTGAVAKAPARSPEKRDINKTLVKIKNRPLLSSHQLQN</sequence>
<name>A0AA38MDM2_9CUCU</name>
<organism evidence="1 2">
    <name type="scientific">Zophobas morio</name>
    <dbReference type="NCBI Taxonomy" id="2755281"/>
    <lineage>
        <taxon>Eukaryota</taxon>
        <taxon>Metazoa</taxon>
        <taxon>Ecdysozoa</taxon>
        <taxon>Arthropoda</taxon>
        <taxon>Hexapoda</taxon>
        <taxon>Insecta</taxon>
        <taxon>Pterygota</taxon>
        <taxon>Neoptera</taxon>
        <taxon>Endopterygota</taxon>
        <taxon>Coleoptera</taxon>
        <taxon>Polyphaga</taxon>
        <taxon>Cucujiformia</taxon>
        <taxon>Tenebrionidae</taxon>
        <taxon>Zophobas</taxon>
    </lineage>
</organism>
<protein>
    <submittedName>
        <fullName evidence="1">Uncharacterized protein</fullName>
    </submittedName>
</protein>
<comment type="caution">
    <text evidence="1">The sequence shown here is derived from an EMBL/GenBank/DDBJ whole genome shotgun (WGS) entry which is preliminary data.</text>
</comment>
<dbReference type="EMBL" id="JALNTZ010000005">
    <property type="protein sequence ID" value="KAJ3652104.1"/>
    <property type="molecule type" value="Genomic_DNA"/>
</dbReference>
<dbReference type="AlphaFoldDB" id="A0AA38MDM2"/>
<accession>A0AA38MDM2</accession>